<evidence type="ECO:0000313" key="3">
    <source>
        <dbReference type="Proteomes" id="UP000542405"/>
    </source>
</evidence>
<name>A0A848NSP2_9BURK</name>
<proteinExistence type="predicted"/>
<feature type="region of interest" description="Disordered" evidence="1">
    <location>
        <begin position="1"/>
        <end position="23"/>
    </location>
</feature>
<sequence length="54" mass="5143">MGGHGVCVKGGAEGAGKNGQEQHAASDEGGVLFLAVLTGALGPSLDAHAVSCPL</sequence>
<dbReference type="Proteomes" id="UP000542405">
    <property type="component" value="Unassembled WGS sequence"/>
</dbReference>
<dbReference type="EMBL" id="JABBZE010001464">
    <property type="protein sequence ID" value="NMU94207.1"/>
    <property type="molecule type" value="Genomic_DNA"/>
</dbReference>
<protein>
    <submittedName>
        <fullName evidence="2">Uncharacterized protein</fullName>
    </submittedName>
</protein>
<dbReference type="AlphaFoldDB" id="A0A848NSP2"/>
<evidence type="ECO:0000313" key="2">
    <source>
        <dbReference type="EMBL" id="NMU94207.1"/>
    </source>
</evidence>
<dbReference type="RefSeq" id="WP_169538385.1">
    <property type="nucleotide sequence ID" value="NZ_JABBZE010001464.1"/>
</dbReference>
<gene>
    <name evidence="2" type="ORF">HGQ98_35100</name>
</gene>
<comment type="caution">
    <text evidence="2">The sequence shown here is derived from an EMBL/GenBank/DDBJ whole genome shotgun (WGS) entry which is preliminary data.</text>
</comment>
<organism evidence="2 3">
    <name type="scientific">Achromobacter ruhlandii</name>
    <dbReference type="NCBI Taxonomy" id="72557"/>
    <lineage>
        <taxon>Bacteria</taxon>
        <taxon>Pseudomonadati</taxon>
        <taxon>Pseudomonadota</taxon>
        <taxon>Betaproteobacteria</taxon>
        <taxon>Burkholderiales</taxon>
        <taxon>Alcaligenaceae</taxon>
        <taxon>Achromobacter</taxon>
    </lineage>
</organism>
<reference evidence="2 3" key="1">
    <citation type="submission" date="2020-04" db="EMBL/GenBank/DDBJ databases">
        <title>Achromobacter ruhlandii genome sequencing and assembly.</title>
        <authorList>
            <person name="Martins R.C.R."/>
            <person name="Perdigao-Neto L.V."/>
            <person name="Levin A.S.S."/>
            <person name="Costa S.F."/>
        </authorList>
    </citation>
    <scope>NUCLEOTIDE SEQUENCE [LARGE SCALE GENOMIC DNA]</scope>
    <source>
        <strain evidence="2 3">9035ralo</strain>
    </source>
</reference>
<accession>A0A848NSP2</accession>
<evidence type="ECO:0000256" key="1">
    <source>
        <dbReference type="SAM" id="MobiDB-lite"/>
    </source>
</evidence>